<evidence type="ECO:0000256" key="3">
    <source>
        <dbReference type="ARBA" id="ARBA00023015"/>
    </source>
</evidence>
<dbReference type="GO" id="GO:0006355">
    <property type="term" value="P:regulation of DNA-templated transcription"/>
    <property type="evidence" value="ECO:0007669"/>
    <property type="project" value="InterPro"/>
</dbReference>
<dbReference type="Pfam" id="PF05043">
    <property type="entry name" value="Mga"/>
    <property type="match status" value="1"/>
</dbReference>
<dbReference type="RefSeq" id="WP_002298921.1">
    <property type="nucleotide sequence ID" value="NZ_CP072894.1"/>
</dbReference>
<dbReference type="CDD" id="cd05568">
    <property type="entry name" value="PTS_IIB_bgl_like"/>
    <property type="match status" value="1"/>
</dbReference>
<organism evidence="9 10">
    <name type="scientific">Enterococcus faecium</name>
    <name type="common">Streptococcus faecium</name>
    <dbReference type="NCBI Taxonomy" id="1352"/>
    <lineage>
        <taxon>Bacteria</taxon>
        <taxon>Bacillati</taxon>
        <taxon>Bacillota</taxon>
        <taxon>Bacilli</taxon>
        <taxon>Lactobacillales</taxon>
        <taxon>Enterococcaceae</taxon>
        <taxon>Enterococcus</taxon>
    </lineage>
</organism>
<dbReference type="PANTHER" id="PTHR30185">
    <property type="entry name" value="CRYPTIC BETA-GLUCOSIDE BGL OPERON ANTITERMINATOR"/>
    <property type="match status" value="1"/>
</dbReference>
<keyword evidence="5" id="KW-0804">Transcription</keyword>
<evidence type="ECO:0000256" key="5">
    <source>
        <dbReference type="ARBA" id="ARBA00023163"/>
    </source>
</evidence>
<dbReference type="InterPro" id="IPR016152">
    <property type="entry name" value="PTrfase/Anion_transptr"/>
</dbReference>
<dbReference type="Gene3D" id="3.40.930.10">
    <property type="entry name" value="Mannitol-specific EII, Chain A"/>
    <property type="match status" value="1"/>
</dbReference>
<dbReference type="EMBL" id="LRHK01000001">
    <property type="protein sequence ID" value="KWX18123.1"/>
    <property type="molecule type" value="Genomic_DNA"/>
</dbReference>
<accession>A0A132P737</accession>
<evidence type="ECO:0000259" key="8">
    <source>
        <dbReference type="PROSITE" id="PS51372"/>
    </source>
</evidence>
<dbReference type="InterPro" id="IPR007737">
    <property type="entry name" value="Mga_HTH"/>
</dbReference>
<evidence type="ECO:0000313" key="10">
    <source>
        <dbReference type="Proteomes" id="UP000070452"/>
    </source>
</evidence>
<dbReference type="PROSITE" id="PS51099">
    <property type="entry name" value="PTS_EIIB_TYPE_2"/>
    <property type="match status" value="1"/>
</dbReference>
<dbReference type="InterPro" id="IPR002178">
    <property type="entry name" value="PTS_EIIA_type-2_dom"/>
</dbReference>
<dbReference type="AlphaFoldDB" id="A0A132P737"/>
<dbReference type="Proteomes" id="UP000070452">
    <property type="component" value="Unassembled WGS sequence"/>
</dbReference>
<evidence type="ECO:0000259" key="6">
    <source>
        <dbReference type="PROSITE" id="PS51094"/>
    </source>
</evidence>
<feature type="domain" description="PRD" evidence="8">
    <location>
        <begin position="293"/>
        <end position="401"/>
    </location>
</feature>
<dbReference type="SUPFAM" id="SSF63520">
    <property type="entry name" value="PTS-regulatory domain, PRD"/>
    <property type="match status" value="1"/>
</dbReference>
<evidence type="ECO:0000256" key="4">
    <source>
        <dbReference type="ARBA" id="ARBA00023159"/>
    </source>
</evidence>
<keyword evidence="1" id="KW-0808">Transferase</keyword>
<dbReference type="InterPro" id="IPR013011">
    <property type="entry name" value="PTS_EIIB_2"/>
</dbReference>
<name>A0A132P737_ENTFC</name>
<dbReference type="InterPro" id="IPR036095">
    <property type="entry name" value="PTS_EIIB-like_sf"/>
</dbReference>
<dbReference type="GO" id="GO:0008982">
    <property type="term" value="F:protein-N(PI)-phosphohistidine-sugar phosphotransferase activity"/>
    <property type="evidence" value="ECO:0007669"/>
    <property type="project" value="InterPro"/>
</dbReference>
<dbReference type="Gene3D" id="1.10.1790.10">
    <property type="entry name" value="PRD domain"/>
    <property type="match status" value="1"/>
</dbReference>
<gene>
    <name evidence="9" type="ORF">AWT83_06425</name>
</gene>
<keyword evidence="3" id="KW-0805">Transcription regulation</keyword>
<feature type="domain" description="PTS EIIA type-2" evidence="6">
    <location>
        <begin position="551"/>
        <end position="697"/>
    </location>
</feature>
<sequence>MKTRTIEILHRIMTAQYPVKAKHLASEFNVSQRTIRQEVLEANIWLSSKKLPEIRTIRNKGFLLKLEKEKQARLETEIKDVKDGFLNRRERIFDLVLALVYSRIPIHLNKKEEEFQISKSTLDEDMRRLRATLVSYGIEIVSYGKQGLVYKGSERSIRTMIYDFINQNLGMTDFFMNQDAQLTPAQKIFLHYFPLEEIKKIQEIYSNKLLKQEDDIYKKQILLFTLIWIQRIRKHEFISAINWKNTEIKDSSFSAFIDHMIEEFQLDNVPQVERNYLRFTIETFNARDISNSIEWVQAQLLTIQLIQFVENETHVPFHLKEEALFENLYKHMAALIVRIKNHIQVMNPLKENIRTNYFPIYRAVTHFVPTIEEVIGGKILEDEIAFLVIHFSTIASVIKRDLNYVYKSVVVCNHGMATGNLLAENLKEKFPQIEITAVLSSKEIELVDKLDVNLVFSTFQLNYRNKPLLVVDPILTETNILVIEDFLKRNEELQRLEPNSHESTELFTQIIDVMKESGGRVDRIIYGKLEKLFETNNLEINKREIQPMLKDILTDSNIMIKEKATTWEESIELAARPLVKENIVEERYVEAMIRAVNDYGPYIVIGKHMALAHARPEDGVNKLGVSVATIEQPIDFGNPEMDPVKIIFCLAAVDSYSHLNIMKELIELINNEEKLDRLIECTNIEDFKQLLFSVVEK</sequence>
<dbReference type="PROSITE" id="PS51094">
    <property type="entry name" value="PTS_EIIA_TYPE_2"/>
    <property type="match status" value="1"/>
</dbReference>
<dbReference type="InterPro" id="IPR011608">
    <property type="entry name" value="PRD"/>
</dbReference>
<dbReference type="Gene3D" id="3.40.50.2300">
    <property type="match status" value="1"/>
</dbReference>
<protein>
    <submittedName>
        <fullName evidence="9">Transcription antiterminator BglG</fullName>
    </submittedName>
</protein>
<dbReference type="InterPro" id="IPR036388">
    <property type="entry name" value="WH-like_DNA-bd_sf"/>
</dbReference>
<dbReference type="InterPro" id="IPR036634">
    <property type="entry name" value="PRD_sf"/>
</dbReference>
<dbReference type="CDD" id="cd00211">
    <property type="entry name" value="PTS_IIA_fru"/>
    <property type="match status" value="1"/>
</dbReference>
<reference evidence="9 10" key="1">
    <citation type="submission" date="2016-01" db="EMBL/GenBank/DDBJ databases">
        <title>Molecular Mechanisms for transfer of large genomic segments between Enterococcus faecium strains.</title>
        <authorList>
            <person name="Garcia-Solache M.A."/>
            <person name="Lebreton F."/>
            <person name="Mclaughlin R.E."/>
            <person name="Whiteaker J.D."/>
            <person name="Gilmore M.S."/>
            <person name="Rice L.B."/>
        </authorList>
    </citation>
    <scope>NUCLEOTIDE SEQUENCE [LARGE SCALE GENOMIC DNA]</scope>
    <source>
        <strain evidence="9 10">D344RRF x C68</strain>
    </source>
</reference>
<dbReference type="GO" id="GO:0009401">
    <property type="term" value="P:phosphoenolpyruvate-dependent sugar phosphotransferase system"/>
    <property type="evidence" value="ECO:0007669"/>
    <property type="project" value="InterPro"/>
</dbReference>
<feature type="domain" description="PTS EIIB type-2" evidence="7">
    <location>
        <begin position="406"/>
        <end position="495"/>
    </location>
</feature>
<dbReference type="PANTHER" id="PTHR30185:SF18">
    <property type="entry name" value="TRANSCRIPTIONAL REGULATOR MTLR"/>
    <property type="match status" value="1"/>
</dbReference>
<dbReference type="PROSITE" id="PS51372">
    <property type="entry name" value="PRD_2"/>
    <property type="match status" value="1"/>
</dbReference>
<keyword evidence="4" id="KW-0010">Activator</keyword>
<dbReference type="SUPFAM" id="SSF52794">
    <property type="entry name" value="PTS system IIB component-like"/>
    <property type="match status" value="1"/>
</dbReference>
<dbReference type="Pfam" id="PF00359">
    <property type="entry name" value="PTS_EIIA_2"/>
    <property type="match status" value="1"/>
</dbReference>
<keyword evidence="2" id="KW-0677">Repeat</keyword>
<evidence type="ECO:0000313" key="9">
    <source>
        <dbReference type="EMBL" id="KWX18123.1"/>
    </source>
</evidence>
<comment type="caution">
    <text evidence="9">The sequence shown here is derived from an EMBL/GenBank/DDBJ whole genome shotgun (WGS) entry which is preliminary data.</text>
</comment>
<dbReference type="InterPro" id="IPR050661">
    <property type="entry name" value="BglG_antiterminators"/>
</dbReference>
<evidence type="ECO:0000259" key="7">
    <source>
        <dbReference type="PROSITE" id="PS51099"/>
    </source>
</evidence>
<dbReference type="Pfam" id="PF00874">
    <property type="entry name" value="PRD"/>
    <property type="match status" value="1"/>
</dbReference>
<proteinExistence type="predicted"/>
<dbReference type="SUPFAM" id="SSF55804">
    <property type="entry name" value="Phoshotransferase/anion transport protein"/>
    <property type="match status" value="1"/>
</dbReference>
<evidence type="ECO:0000256" key="1">
    <source>
        <dbReference type="ARBA" id="ARBA00022679"/>
    </source>
</evidence>
<dbReference type="Gene3D" id="1.10.10.10">
    <property type="entry name" value="Winged helix-like DNA-binding domain superfamily/Winged helix DNA-binding domain"/>
    <property type="match status" value="1"/>
</dbReference>
<evidence type="ECO:0000256" key="2">
    <source>
        <dbReference type="ARBA" id="ARBA00022737"/>
    </source>
</evidence>